<evidence type="ECO:0000256" key="1">
    <source>
        <dbReference type="ARBA" id="ARBA00005854"/>
    </source>
</evidence>
<reference evidence="6 7" key="1">
    <citation type="journal article" date="2016" name="Mol. Biol. Evol.">
        <title>Comparative Genomics of Early-Diverging Mushroom-Forming Fungi Provides Insights into the Origins of Lignocellulose Decay Capabilities.</title>
        <authorList>
            <person name="Nagy L.G."/>
            <person name="Riley R."/>
            <person name="Tritt A."/>
            <person name="Adam C."/>
            <person name="Daum C."/>
            <person name="Floudas D."/>
            <person name="Sun H."/>
            <person name="Yadav J.S."/>
            <person name="Pangilinan J."/>
            <person name="Larsson K.H."/>
            <person name="Matsuura K."/>
            <person name="Barry K."/>
            <person name="Labutti K."/>
            <person name="Kuo R."/>
            <person name="Ohm R.A."/>
            <person name="Bhattacharya S.S."/>
            <person name="Shirouzu T."/>
            <person name="Yoshinaga Y."/>
            <person name="Martin F.M."/>
            <person name="Grigoriev I.V."/>
            <person name="Hibbett D.S."/>
        </authorList>
    </citation>
    <scope>NUCLEOTIDE SEQUENCE [LARGE SCALE GENOMIC DNA]</scope>
    <source>
        <strain evidence="6 7">93-53</strain>
    </source>
</reference>
<dbReference type="GO" id="GO:0030267">
    <property type="term" value="F:glyoxylate reductase (NADPH) activity"/>
    <property type="evidence" value="ECO:0007669"/>
    <property type="project" value="TreeGrafter"/>
</dbReference>
<evidence type="ECO:0000259" key="4">
    <source>
        <dbReference type="Pfam" id="PF00389"/>
    </source>
</evidence>
<dbReference type="Pfam" id="PF00389">
    <property type="entry name" value="2-Hacid_dh"/>
    <property type="match status" value="1"/>
</dbReference>
<dbReference type="AlphaFoldDB" id="A0A165DR97"/>
<feature type="domain" description="D-isomer specific 2-hydroxyacid dehydrogenase catalytic" evidence="4">
    <location>
        <begin position="121"/>
        <end position="384"/>
    </location>
</feature>
<organism evidence="6 7">
    <name type="scientific">Laetiporus sulphureus 93-53</name>
    <dbReference type="NCBI Taxonomy" id="1314785"/>
    <lineage>
        <taxon>Eukaryota</taxon>
        <taxon>Fungi</taxon>
        <taxon>Dikarya</taxon>
        <taxon>Basidiomycota</taxon>
        <taxon>Agaricomycotina</taxon>
        <taxon>Agaricomycetes</taxon>
        <taxon>Polyporales</taxon>
        <taxon>Laetiporus</taxon>
    </lineage>
</organism>
<evidence type="ECO:0000256" key="3">
    <source>
        <dbReference type="RuleBase" id="RU003719"/>
    </source>
</evidence>
<evidence type="ECO:0000313" key="6">
    <source>
        <dbReference type="EMBL" id="KZT05461.1"/>
    </source>
</evidence>
<keyword evidence="2 3" id="KW-0560">Oxidoreductase</keyword>
<dbReference type="InterPro" id="IPR050223">
    <property type="entry name" value="D-isomer_2-hydroxyacid_DH"/>
</dbReference>
<protein>
    <submittedName>
        <fullName evidence="6">NAD(P)-binding protein</fullName>
    </submittedName>
</protein>
<dbReference type="InParanoid" id="A0A165DR97"/>
<name>A0A165DR97_9APHY</name>
<feature type="domain" description="D-isomer specific 2-hydroxyacid dehydrogenase NAD-binding" evidence="5">
    <location>
        <begin position="205"/>
        <end position="350"/>
    </location>
</feature>
<dbReference type="Gene3D" id="3.40.50.720">
    <property type="entry name" value="NAD(P)-binding Rossmann-like Domain"/>
    <property type="match status" value="2"/>
</dbReference>
<dbReference type="SUPFAM" id="SSF51735">
    <property type="entry name" value="NAD(P)-binding Rossmann-fold domains"/>
    <property type="match status" value="1"/>
</dbReference>
<dbReference type="RefSeq" id="XP_040763201.1">
    <property type="nucleotide sequence ID" value="XM_040909163.1"/>
</dbReference>
<gene>
    <name evidence="6" type="ORF">LAESUDRAFT_727110</name>
</gene>
<dbReference type="PANTHER" id="PTHR10996:SF257">
    <property type="entry name" value="GLYOXYLATE REDUCTASE 1"/>
    <property type="match status" value="1"/>
</dbReference>
<dbReference type="SUPFAM" id="SSF52283">
    <property type="entry name" value="Formate/glycerate dehydrogenase catalytic domain-like"/>
    <property type="match status" value="1"/>
</dbReference>
<dbReference type="GeneID" id="63826192"/>
<dbReference type="GO" id="GO:0051287">
    <property type="term" value="F:NAD binding"/>
    <property type="evidence" value="ECO:0007669"/>
    <property type="project" value="InterPro"/>
</dbReference>
<sequence length="394" mass="44006">MISLVPVVIRPLSQPVSFINCARRSLHTGYFIKDGCNVLRQQTRGYAARAHGSATILPRIVLCDHLEVWAEKKALNMFNGIAELVWLDTDTTRDDFLSSMRPGGPLERTAGLYRRNISTSAIGPFDRELIGSLPRSVRWIASNGDGYDQVDVAACKEKGVFLSNTSDDSILTNLVAISLTSEFHRLWKTERDICSSGSNTPELISSTHDLPARTFAILCSRTVGVPLARAMHAFPMRVLYHSPRKVVSAPEWFEYYGAERLDDMLAQADVLSVHEPFTERAGRLVDEAMIRKLKKGAVLLNTAKRKLVDEEAMTRALDDGHLSAVGLDILWHQPHANSCWFFKPNVIHIPLLAAAVHDTRKEMEIRALTNLRDFLTKGIRRDLVSEFNGCIADA</sequence>
<evidence type="ECO:0000313" key="7">
    <source>
        <dbReference type="Proteomes" id="UP000076871"/>
    </source>
</evidence>
<dbReference type="PANTHER" id="PTHR10996">
    <property type="entry name" value="2-HYDROXYACID DEHYDROGENASE-RELATED"/>
    <property type="match status" value="1"/>
</dbReference>
<dbReference type="Proteomes" id="UP000076871">
    <property type="component" value="Unassembled WGS sequence"/>
</dbReference>
<dbReference type="OrthoDB" id="9991913at2759"/>
<dbReference type="GO" id="GO:0005829">
    <property type="term" value="C:cytosol"/>
    <property type="evidence" value="ECO:0007669"/>
    <property type="project" value="TreeGrafter"/>
</dbReference>
<dbReference type="GO" id="GO:0016618">
    <property type="term" value="F:hydroxypyruvate reductase [NAD(P)H] activity"/>
    <property type="evidence" value="ECO:0007669"/>
    <property type="project" value="TreeGrafter"/>
</dbReference>
<evidence type="ECO:0000259" key="5">
    <source>
        <dbReference type="Pfam" id="PF02826"/>
    </source>
</evidence>
<dbReference type="EMBL" id="KV427630">
    <property type="protein sequence ID" value="KZT05461.1"/>
    <property type="molecule type" value="Genomic_DNA"/>
</dbReference>
<comment type="similarity">
    <text evidence="1 3">Belongs to the D-isomer specific 2-hydroxyacid dehydrogenase family.</text>
</comment>
<evidence type="ECO:0000256" key="2">
    <source>
        <dbReference type="ARBA" id="ARBA00023002"/>
    </source>
</evidence>
<dbReference type="InterPro" id="IPR006139">
    <property type="entry name" value="D-isomer_2_OHA_DH_cat_dom"/>
</dbReference>
<dbReference type="FunCoup" id="A0A165DR97">
    <property type="interactions" value="330"/>
</dbReference>
<accession>A0A165DR97</accession>
<dbReference type="STRING" id="1314785.A0A165DR97"/>
<proteinExistence type="inferred from homology"/>
<dbReference type="Pfam" id="PF02826">
    <property type="entry name" value="2-Hacid_dh_C"/>
    <property type="match status" value="1"/>
</dbReference>
<dbReference type="InterPro" id="IPR006140">
    <property type="entry name" value="D-isomer_DH_NAD-bd"/>
</dbReference>
<keyword evidence="7" id="KW-1185">Reference proteome</keyword>
<dbReference type="InterPro" id="IPR036291">
    <property type="entry name" value="NAD(P)-bd_dom_sf"/>
</dbReference>